<gene>
    <name evidence="3" type="ORF">METZ01_LOCUS242807</name>
</gene>
<dbReference type="PROSITE" id="PS50042">
    <property type="entry name" value="CNMP_BINDING_3"/>
    <property type="match status" value="1"/>
</dbReference>
<dbReference type="Gene3D" id="2.60.120.10">
    <property type="entry name" value="Jelly Rolls"/>
    <property type="match status" value="1"/>
</dbReference>
<dbReference type="CDD" id="cd00038">
    <property type="entry name" value="CAP_ED"/>
    <property type="match status" value="1"/>
</dbReference>
<reference evidence="3" key="1">
    <citation type="submission" date="2018-05" db="EMBL/GenBank/DDBJ databases">
        <authorList>
            <person name="Lanie J.A."/>
            <person name="Ng W.-L."/>
            <person name="Kazmierczak K.M."/>
            <person name="Andrzejewski T.M."/>
            <person name="Davidsen T.M."/>
            <person name="Wayne K.J."/>
            <person name="Tettelin H."/>
            <person name="Glass J.I."/>
            <person name="Rusch D."/>
            <person name="Podicherti R."/>
            <person name="Tsui H.-C.T."/>
            <person name="Winkler M.E."/>
        </authorList>
    </citation>
    <scope>NUCLEOTIDE SEQUENCE</scope>
</reference>
<proteinExistence type="predicted"/>
<evidence type="ECO:0000256" key="1">
    <source>
        <dbReference type="SAM" id="Coils"/>
    </source>
</evidence>
<dbReference type="GO" id="GO:0005249">
    <property type="term" value="F:voltage-gated potassium channel activity"/>
    <property type="evidence" value="ECO:0007669"/>
    <property type="project" value="InterPro"/>
</dbReference>
<dbReference type="AlphaFoldDB" id="A0A382HTJ1"/>
<evidence type="ECO:0000313" key="3">
    <source>
        <dbReference type="EMBL" id="SVB89953.1"/>
    </source>
</evidence>
<organism evidence="3">
    <name type="scientific">marine metagenome</name>
    <dbReference type="NCBI Taxonomy" id="408172"/>
    <lineage>
        <taxon>unclassified sequences</taxon>
        <taxon>metagenomes</taxon>
        <taxon>ecological metagenomes</taxon>
    </lineage>
</organism>
<dbReference type="EMBL" id="UINC01062896">
    <property type="protein sequence ID" value="SVB89953.1"/>
    <property type="molecule type" value="Genomic_DNA"/>
</dbReference>
<name>A0A382HTJ1_9ZZZZ</name>
<feature type="domain" description="Cyclic nucleotide-binding" evidence="2">
    <location>
        <begin position="18"/>
        <end position="134"/>
    </location>
</feature>
<feature type="non-terminal residue" evidence="3">
    <location>
        <position position="1"/>
    </location>
</feature>
<dbReference type="InterPro" id="IPR018488">
    <property type="entry name" value="cNMP-bd_CS"/>
</dbReference>
<dbReference type="InterPro" id="IPR000595">
    <property type="entry name" value="cNMP-bd_dom"/>
</dbReference>
<feature type="coiled-coil region" evidence="1">
    <location>
        <begin position="146"/>
        <end position="173"/>
    </location>
</feature>
<sequence>VSNAKTQALLKVVELIPMFSSVGQENAARVVRACEVQHLDDGAILCRVREPSDALYILLSGGLTVLSESGVDLAQIEPVAPVGEMGMLTTQARSATVRAHQRSTVLSLRKAVFEGLMRNHLAISRQVHQNVLTTLAARLVDSQQNHDTQLKSLQSLRRRLEAARAEFASLLRTDG</sequence>
<dbReference type="InterPro" id="IPR045319">
    <property type="entry name" value="KAT/AKT"/>
</dbReference>
<dbReference type="SMART" id="SM00100">
    <property type="entry name" value="cNMP"/>
    <property type="match status" value="1"/>
</dbReference>
<dbReference type="SUPFAM" id="SSF51206">
    <property type="entry name" value="cAMP-binding domain-like"/>
    <property type="match status" value="1"/>
</dbReference>
<dbReference type="InterPro" id="IPR018490">
    <property type="entry name" value="cNMP-bd_dom_sf"/>
</dbReference>
<dbReference type="PROSITE" id="PS00889">
    <property type="entry name" value="CNMP_BINDING_2"/>
    <property type="match status" value="1"/>
</dbReference>
<dbReference type="InterPro" id="IPR014710">
    <property type="entry name" value="RmlC-like_jellyroll"/>
</dbReference>
<accession>A0A382HTJ1</accession>
<keyword evidence="1" id="KW-0175">Coiled coil</keyword>
<evidence type="ECO:0000259" key="2">
    <source>
        <dbReference type="PROSITE" id="PS50042"/>
    </source>
</evidence>
<protein>
    <recommendedName>
        <fullName evidence="2">Cyclic nucleotide-binding domain-containing protein</fullName>
    </recommendedName>
</protein>
<dbReference type="PANTHER" id="PTHR45743">
    <property type="entry name" value="POTASSIUM CHANNEL AKT1"/>
    <property type="match status" value="1"/>
</dbReference>
<dbReference type="PANTHER" id="PTHR45743:SF2">
    <property type="entry name" value="POTASSIUM CHANNEL AKT1"/>
    <property type="match status" value="1"/>
</dbReference>
<dbReference type="Pfam" id="PF00027">
    <property type="entry name" value="cNMP_binding"/>
    <property type="match status" value="1"/>
</dbReference>